<evidence type="ECO:0000313" key="2">
    <source>
        <dbReference type="Proteomes" id="UP000307749"/>
    </source>
</evidence>
<protein>
    <submittedName>
        <fullName evidence="1">Uncharacterized protein</fullName>
    </submittedName>
</protein>
<comment type="caution">
    <text evidence="1">The sequence shown here is derived from an EMBL/GenBank/DDBJ whole genome shotgun (WGS) entry which is preliminary data.</text>
</comment>
<dbReference type="Proteomes" id="UP000307749">
    <property type="component" value="Unassembled WGS sequence"/>
</dbReference>
<proteinExistence type="predicted"/>
<dbReference type="EMBL" id="MWQO01000014">
    <property type="protein sequence ID" value="THD11387.1"/>
    <property type="molecule type" value="Genomic_DNA"/>
</dbReference>
<sequence length="162" mass="17707">MAAPMFAYPFTRAEAERALRDVPMNSLCSRCGAVGHRLAATLRGPCSEEARALLRDGFKVSAPATLEMIAARIYPTMPIEHPVDRLYPDAPFVRLLAVGTAIEQLPNVVDLSWSMAWSAAMLDREVNTVLALAAVALWLTRQGADGERWIRDAIASDIRASL</sequence>
<name>A0A4S3KQP7_9GAMM</name>
<organism evidence="1 2">
    <name type="scientific">Metallibacterium scheffleri</name>
    <dbReference type="NCBI Taxonomy" id="993689"/>
    <lineage>
        <taxon>Bacteria</taxon>
        <taxon>Pseudomonadati</taxon>
        <taxon>Pseudomonadota</taxon>
        <taxon>Gammaproteobacteria</taxon>
        <taxon>Lysobacterales</taxon>
        <taxon>Rhodanobacteraceae</taxon>
        <taxon>Metallibacterium</taxon>
    </lineage>
</organism>
<reference evidence="1 2" key="1">
    <citation type="submission" date="2017-02" db="EMBL/GenBank/DDBJ databases">
        <title>Whole genome sequencing of Metallibacterium scheffleri DSM 24874 (T).</title>
        <authorList>
            <person name="Kumar S."/>
            <person name="Patil P."/>
            <person name="Patil P.B."/>
        </authorList>
    </citation>
    <scope>NUCLEOTIDE SEQUENCE [LARGE SCALE GENOMIC DNA]</scope>
    <source>
        <strain evidence="1 2">DSM 24874</strain>
    </source>
</reference>
<dbReference type="AlphaFoldDB" id="A0A4S3KQP7"/>
<keyword evidence="2" id="KW-1185">Reference proteome</keyword>
<evidence type="ECO:0000313" key="1">
    <source>
        <dbReference type="EMBL" id="THD11387.1"/>
    </source>
</evidence>
<accession>A0A4S3KQP7</accession>
<gene>
    <name evidence="1" type="ORF">B1806_04530</name>
</gene>